<dbReference type="RefSeq" id="WP_115732204.1">
    <property type="nucleotide sequence ID" value="NZ_BAAAVY010000002.1"/>
</dbReference>
<dbReference type="GO" id="GO:0003677">
    <property type="term" value="F:DNA binding"/>
    <property type="evidence" value="ECO:0007669"/>
    <property type="project" value="UniProtKB-KW"/>
</dbReference>
<dbReference type="EMBL" id="UFSM01000001">
    <property type="protein sequence ID" value="SUU90169.1"/>
    <property type="molecule type" value="Genomic_DNA"/>
</dbReference>
<dbReference type="InterPro" id="IPR016032">
    <property type="entry name" value="Sig_transdc_resp-reg_C-effctor"/>
</dbReference>
<evidence type="ECO:0000313" key="6">
    <source>
        <dbReference type="Proteomes" id="UP000254701"/>
    </source>
</evidence>
<dbReference type="PANTHER" id="PTHR44688:SF16">
    <property type="entry name" value="DNA-BINDING TRANSCRIPTIONAL ACTIVATOR DEVR_DOSR"/>
    <property type="match status" value="1"/>
</dbReference>
<name>A0A380WMD1_AMIAI</name>
<feature type="domain" description="HTH luxR-type" evidence="4">
    <location>
        <begin position="233"/>
        <end position="298"/>
    </location>
</feature>
<proteinExistence type="predicted"/>
<evidence type="ECO:0000313" key="5">
    <source>
        <dbReference type="EMBL" id="SUU90169.1"/>
    </source>
</evidence>
<dbReference type="SMART" id="SM00421">
    <property type="entry name" value="HTH_LUXR"/>
    <property type="match status" value="1"/>
</dbReference>
<dbReference type="GO" id="GO:0006355">
    <property type="term" value="P:regulation of DNA-templated transcription"/>
    <property type="evidence" value="ECO:0007669"/>
    <property type="project" value="InterPro"/>
</dbReference>
<reference evidence="5 6" key="1">
    <citation type="submission" date="2018-06" db="EMBL/GenBank/DDBJ databases">
        <authorList>
            <consortium name="Pathogen Informatics"/>
            <person name="Doyle S."/>
        </authorList>
    </citation>
    <scope>NUCLEOTIDE SEQUENCE [LARGE SCALE GENOMIC DNA]</scope>
    <source>
        <strain evidence="5 6">NCTC10684</strain>
    </source>
</reference>
<dbReference type="PANTHER" id="PTHR44688">
    <property type="entry name" value="DNA-BINDING TRANSCRIPTIONAL ACTIVATOR DEVR_DOSR"/>
    <property type="match status" value="1"/>
</dbReference>
<dbReference type="CDD" id="cd06170">
    <property type="entry name" value="LuxR_C_like"/>
    <property type="match status" value="1"/>
</dbReference>
<dbReference type="InterPro" id="IPR000792">
    <property type="entry name" value="Tscrpt_reg_LuxR_C"/>
</dbReference>
<organism evidence="5 6">
    <name type="scientific">Aminobacter aminovorans</name>
    <name type="common">Chelatobacter heintzii</name>
    <dbReference type="NCBI Taxonomy" id="83263"/>
    <lineage>
        <taxon>Bacteria</taxon>
        <taxon>Pseudomonadati</taxon>
        <taxon>Pseudomonadota</taxon>
        <taxon>Alphaproteobacteria</taxon>
        <taxon>Hyphomicrobiales</taxon>
        <taxon>Phyllobacteriaceae</taxon>
        <taxon>Aminobacter</taxon>
    </lineage>
</organism>
<dbReference type="Gene3D" id="1.10.10.10">
    <property type="entry name" value="Winged helix-like DNA-binding domain superfamily/Winged helix DNA-binding domain"/>
    <property type="match status" value="1"/>
</dbReference>
<evidence type="ECO:0000259" key="4">
    <source>
        <dbReference type="PROSITE" id="PS50043"/>
    </source>
</evidence>
<dbReference type="PROSITE" id="PS50043">
    <property type="entry name" value="HTH_LUXR_2"/>
    <property type="match status" value="1"/>
</dbReference>
<dbReference type="AlphaFoldDB" id="A0A380WMD1"/>
<dbReference type="Proteomes" id="UP000254701">
    <property type="component" value="Unassembled WGS sequence"/>
</dbReference>
<evidence type="ECO:0000256" key="2">
    <source>
        <dbReference type="ARBA" id="ARBA00023125"/>
    </source>
</evidence>
<evidence type="ECO:0000256" key="3">
    <source>
        <dbReference type="ARBA" id="ARBA00023163"/>
    </source>
</evidence>
<evidence type="ECO:0000256" key="1">
    <source>
        <dbReference type="ARBA" id="ARBA00023015"/>
    </source>
</evidence>
<accession>A0A380WMD1</accession>
<dbReference type="InterPro" id="IPR036388">
    <property type="entry name" value="WH-like_DNA-bd_sf"/>
</dbReference>
<keyword evidence="1" id="KW-0805">Transcription regulation</keyword>
<protein>
    <submittedName>
        <fullName evidence="5">ATP-dependent transcriptional regulator</fullName>
    </submittedName>
</protein>
<gene>
    <name evidence="5" type="ORF">NCTC10684_03419</name>
</gene>
<dbReference type="OrthoDB" id="8116860at2"/>
<dbReference type="SUPFAM" id="SSF46894">
    <property type="entry name" value="C-terminal effector domain of the bipartite response regulators"/>
    <property type="match status" value="1"/>
</dbReference>
<sequence>METLSQDAWDAPAFAEDFGGGVFATQRRLRSRLLDRGVIRDVHARDLAAHMLLRLDDLPGCWSIATNWLRSALGCQRVDAGFGIREAKDYFPGFAEAKDVNYDVPSFGCGRAVDNRDAAMQAMWLEPRPLIFADIKQDSRVTMRLRQRMSGARTKSKLAWALRTERGGYGLICADWTEHLVPWESALYDCFEQTVTDVLSPIIAAAKQITEQDLRSEPGKSLASLAQNAPLSGTAPLATLTASELDVARLVAKGMSYKAIARVRDRSLSTIDHQLRSIRQKTGAASTSALVSLLARADLL</sequence>
<keyword evidence="2" id="KW-0238">DNA-binding</keyword>
<keyword evidence="3" id="KW-0804">Transcription</keyword>